<dbReference type="InterPro" id="IPR023563">
    <property type="entry name" value="Ribosomal_uL13_CS"/>
</dbReference>
<name>A0A1H4QXP2_9BACT</name>
<dbReference type="GO" id="GO:0003735">
    <property type="term" value="F:structural constituent of ribosome"/>
    <property type="evidence" value="ECO:0007669"/>
    <property type="project" value="InterPro"/>
</dbReference>
<dbReference type="AlphaFoldDB" id="A0A1H4QXP2"/>
<dbReference type="GO" id="GO:0022625">
    <property type="term" value="C:cytosolic large ribosomal subunit"/>
    <property type="evidence" value="ECO:0007669"/>
    <property type="project" value="TreeGrafter"/>
</dbReference>
<evidence type="ECO:0000313" key="10">
    <source>
        <dbReference type="Proteomes" id="UP000182409"/>
    </source>
</evidence>
<dbReference type="EMBL" id="FNSD01000001">
    <property type="protein sequence ID" value="SEC24373.1"/>
    <property type="molecule type" value="Genomic_DNA"/>
</dbReference>
<dbReference type="NCBIfam" id="TIGR01066">
    <property type="entry name" value="rplM_bact"/>
    <property type="match status" value="1"/>
</dbReference>
<dbReference type="PIRSF" id="PIRSF002181">
    <property type="entry name" value="Ribosomal_L13"/>
    <property type="match status" value="1"/>
</dbReference>
<reference evidence="9 10" key="1">
    <citation type="submission" date="2016-10" db="EMBL/GenBank/DDBJ databases">
        <authorList>
            <person name="de Groot N.N."/>
        </authorList>
    </citation>
    <scope>NUCLEOTIDE SEQUENCE [LARGE SCALE GENOMIC DNA]</scope>
    <source>
        <strain evidence="9 10">AB35.6</strain>
    </source>
</reference>
<dbReference type="Gene3D" id="3.90.1180.10">
    <property type="entry name" value="Ribosomal protein L13"/>
    <property type="match status" value="1"/>
</dbReference>
<comment type="function">
    <text evidence="6 8">This protein is one of the early assembly proteins of the 50S ribosomal subunit, although it is not seen to bind rRNA by itself. It is important during the early stages of 50S assembly.</text>
</comment>
<dbReference type="FunFam" id="3.90.1180.10:FF:000001">
    <property type="entry name" value="50S ribosomal protein L13"/>
    <property type="match status" value="1"/>
</dbReference>
<dbReference type="GO" id="GO:0003729">
    <property type="term" value="F:mRNA binding"/>
    <property type="evidence" value="ECO:0007669"/>
    <property type="project" value="UniProtKB-ARBA"/>
</dbReference>
<accession>A0A1H4QXP2</accession>
<dbReference type="PANTHER" id="PTHR11545">
    <property type="entry name" value="RIBOSOMAL PROTEIN L13"/>
    <property type="match status" value="1"/>
</dbReference>
<evidence type="ECO:0000256" key="8">
    <source>
        <dbReference type="RuleBase" id="RU003878"/>
    </source>
</evidence>
<evidence type="ECO:0000256" key="5">
    <source>
        <dbReference type="ARBA" id="ARBA00035201"/>
    </source>
</evidence>
<evidence type="ECO:0000313" key="9">
    <source>
        <dbReference type="EMBL" id="SEC24373.1"/>
    </source>
</evidence>
<comment type="subunit">
    <text evidence="2 6">Part of the 50S ribosomal subunit.</text>
</comment>
<sequence>MSTFVPSSNDTNRKWYVVDATGKTLGRLASGAARVLSGKNSTQYTPYIDTGDHVIVINCEKIVLTGLKAQQKLYRRYTGFPGGLREEEFVKLLARRPEAIVEQAIKGMLPKTKMGRQMATKLKVYKGDKHPHDAQMPEPLVVSA</sequence>
<evidence type="ECO:0000256" key="4">
    <source>
        <dbReference type="ARBA" id="ARBA00023274"/>
    </source>
</evidence>
<dbReference type="HAMAP" id="MF_01366">
    <property type="entry name" value="Ribosomal_uL13"/>
    <property type="match status" value="1"/>
</dbReference>
<dbReference type="SUPFAM" id="SSF52161">
    <property type="entry name" value="Ribosomal protein L13"/>
    <property type="match status" value="1"/>
</dbReference>
<dbReference type="InterPro" id="IPR036899">
    <property type="entry name" value="Ribosomal_uL13_sf"/>
</dbReference>
<evidence type="ECO:0000256" key="2">
    <source>
        <dbReference type="ARBA" id="ARBA00011838"/>
    </source>
</evidence>
<keyword evidence="3 6" id="KW-0689">Ribosomal protein</keyword>
<dbReference type="Proteomes" id="UP000182409">
    <property type="component" value="Unassembled WGS sequence"/>
</dbReference>
<dbReference type="CDD" id="cd00392">
    <property type="entry name" value="Ribosomal_L13"/>
    <property type="match status" value="1"/>
</dbReference>
<protein>
    <recommendedName>
        <fullName evidence="5 6">Large ribosomal subunit protein uL13</fullName>
    </recommendedName>
</protein>
<dbReference type="OrthoDB" id="9801330at2"/>
<dbReference type="GO" id="GO:0017148">
    <property type="term" value="P:negative regulation of translation"/>
    <property type="evidence" value="ECO:0007669"/>
    <property type="project" value="TreeGrafter"/>
</dbReference>
<dbReference type="InterPro" id="IPR005822">
    <property type="entry name" value="Ribosomal_uL13"/>
</dbReference>
<comment type="similarity">
    <text evidence="1 6 7">Belongs to the universal ribosomal protein uL13 family.</text>
</comment>
<dbReference type="Pfam" id="PF00572">
    <property type="entry name" value="Ribosomal_L13"/>
    <property type="match status" value="1"/>
</dbReference>
<dbReference type="PANTHER" id="PTHR11545:SF2">
    <property type="entry name" value="LARGE RIBOSOMAL SUBUNIT PROTEIN UL13M"/>
    <property type="match status" value="1"/>
</dbReference>
<organism evidence="9 10">
    <name type="scientific">Terriglobus roseus</name>
    <dbReference type="NCBI Taxonomy" id="392734"/>
    <lineage>
        <taxon>Bacteria</taxon>
        <taxon>Pseudomonadati</taxon>
        <taxon>Acidobacteriota</taxon>
        <taxon>Terriglobia</taxon>
        <taxon>Terriglobales</taxon>
        <taxon>Acidobacteriaceae</taxon>
        <taxon>Terriglobus</taxon>
    </lineage>
</organism>
<dbReference type="InterPro" id="IPR005823">
    <property type="entry name" value="Ribosomal_uL13_bac-type"/>
</dbReference>
<evidence type="ECO:0000256" key="7">
    <source>
        <dbReference type="RuleBase" id="RU003877"/>
    </source>
</evidence>
<dbReference type="GO" id="GO:0006412">
    <property type="term" value="P:translation"/>
    <property type="evidence" value="ECO:0007669"/>
    <property type="project" value="UniProtKB-UniRule"/>
</dbReference>
<dbReference type="RefSeq" id="WP_074654746.1">
    <property type="nucleotide sequence ID" value="NZ_FNSD01000001.1"/>
</dbReference>
<dbReference type="PROSITE" id="PS00783">
    <property type="entry name" value="RIBOSOMAL_L13"/>
    <property type="match status" value="1"/>
</dbReference>
<keyword evidence="4 6" id="KW-0687">Ribonucleoprotein</keyword>
<gene>
    <name evidence="6 8" type="primary">rplM</name>
    <name evidence="9" type="ORF">SAMN05443244_2996</name>
</gene>
<evidence type="ECO:0000256" key="3">
    <source>
        <dbReference type="ARBA" id="ARBA00022980"/>
    </source>
</evidence>
<evidence type="ECO:0000256" key="1">
    <source>
        <dbReference type="ARBA" id="ARBA00006227"/>
    </source>
</evidence>
<proteinExistence type="inferred from homology"/>
<evidence type="ECO:0000256" key="6">
    <source>
        <dbReference type="HAMAP-Rule" id="MF_01366"/>
    </source>
</evidence>